<dbReference type="AlphaFoldDB" id="A0A2A9CQL3"/>
<keyword evidence="8 9" id="KW-0472">Membrane</keyword>
<feature type="transmembrane region" description="Helical" evidence="9">
    <location>
        <begin position="21"/>
        <end position="40"/>
    </location>
</feature>
<feature type="transmembrane region" description="Helical" evidence="9">
    <location>
        <begin position="107"/>
        <end position="128"/>
    </location>
</feature>
<evidence type="ECO:0000256" key="1">
    <source>
        <dbReference type="ARBA" id="ARBA00004651"/>
    </source>
</evidence>
<evidence type="ECO:0000313" key="11">
    <source>
        <dbReference type="EMBL" id="PFG16365.1"/>
    </source>
</evidence>
<dbReference type="Proteomes" id="UP000226079">
    <property type="component" value="Unassembled WGS sequence"/>
</dbReference>
<organism evidence="11 12">
    <name type="scientific">Propionicimonas paludicola</name>
    <dbReference type="NCBI Taxonomy" id="185243"/>
    <lineage>
        <taxon>Bacteria</taxon>
        <taxon>Bacillati</taxon>
        <taxon>Actinomycetota</taxon>
        <taxon>Actinomycetes</taxon>
        <taxon>Propionibacteriales</taxon>
        <taxon>Nocardioidaceae</taxon>
        <taxon>Propionicimonas</taxon>
    </lineage>
</organism>
<dbReference type="EMBL" id="PDJC01000001">
    <property type="protein sequence ID" value="PFG16365.1"/>
    <property type="molecule type" value="Genomic_DNA"/>
</dbReference>
<gene>
    <name evidence="11" type="ORF">ATK74_0902</name>
</gene>
<keyword evidence="5 9" id="KW-0812">Transmembrane</keyword>
<dbReference type="PANTHER" id="PTHR30614:SF20">
    <property type="entry name" value="GLUTAMINE TRANSPORT SYSTEM PERMEASE PROTEIN GLNP"/>
    <property type="match status" value="1"/>
</dbReference>
<evidence type="ECO:0000313" key="12">
    <source>
        <dbReference type="Proteomes" id="UP000226079"/>
    </source>
</evidence>
<evidence type="ECO:0000256" key="5">
    <source>
        <dbReference type="ARBA" id="ARBA00022692"/>
    </source>
</evidence>
<dbReference type="PANTHER" id="PTHR30614">
    <property type="entry name" value="MEMBRANE COMPONENT OF AMINO ACID ABC TRANSPORTER"/>
    <property type="match status" value="1"/>
</dbReference>
<dbReference type="InterPro" id="IPR043429">
    <property type="entry name" value="ArtM/GltK/GlnP/TcyL/YhdX-like"/>
</dbReference>
<dbReference type="NCBIfam" id="TIGR01726">
    <property type="entry name" value="HEQRo_perm_3TM"/>
    <property type="match status" value="1"/>
</dbReference>
<dbReference type="PROSITE" id="PS50928">
    <property type="entry name" value="ABC_TM1"/>
    <property type="match status" value="1"/>
</dbReference>
<keyword evidence="6" id="KW-0029">Amino-acid transport</keyword>
<evidence type="ECO:0000256" key="9">
    <source>
        <dbReference type="RuleBase" id="RU363032"/>
    </source>
</evidence>
<dbReference type="CDD" id="cd06261">
    <property type="entry name" value="TM_PBP2"/>
    <property type="match status" value="1"/>
</dbReference>
<proteinExistence type="inferred from homology"/>
<evidence type="ECO:0000256" key="2">
    <source>
        <dbReference type="ARBA" id="ARBA00010072"/>
    </source>
</evidence>
<dbReference type="InterPro" id="IPR035906">
    <property type="entry name" value="MetI-like_sf"/>
</dbReference>
<evidence type="ECO:0000259" key="10">
    <source>
        <dbReference type="PROSITE" id="PS50928"/>
    </source>
</evidence>
<evidence type="ECO:0000256" key="6">
    <source>
        <dbReference type="ARBA" id="ARBA00022970"/>
    </source>
</evidence>
<feature type="domain" description="ABC transmembrane type-1" evidence="10">
    <location>
        <begin position="62"/>
        <end position="255"/>
    </location>
</feature>
<keyword evidence="4" id="KW-1003">Cell membrane</keyword>
<dbReference type="InterPro" id="IPR010065">
    <property type="entry name" value="AA_ABC_transptr_permease_3TM"/>
</dbReference>
<dbReference type="Pfam" id="PF00528">
    <property type="entry name" value="BPD_transp_1"/>
    <property type="match status" value="1"/>
</dbReference>
<evidence type="ECO:0000256" key="7">
    <source>
        <dbReference type="ARBA" id="ARBA00022989"/>
    </source>
</evidence>
<evidence type="ECO:0000256" key="8">
    <source>
        <dbReference type="ARBA" id="ARBA00023136"/>
    </source>
</evidence>
<dbReference type="GO" id="GO:0022857">
    <property type="term" value="F:transmembrane transporter activity"/>
    <property type="evidence" value="ECO:0007669"/>
    <property type="project" value="InterPro"/>
</dbReference>
<dbReference type="InterPro" id="IPR000515">
    <property type="entry name" value="MetI-like"/>
</dbReference>
<reference evidence="11 12" key="1">
    <citation type="submission" date="2017-10" db="EMBL/GenBank/DDBJ databases">
        <title>Sequencing the genomes of 1000 actinobacteria strains.</title>
        <authorList>
            <person name="Klenk H.-P."/>
        </authorList>
    </citation>
    <scope>NUCLEOTIDE SEQUENCE [LARGE SCALE GENOMIC DNA]</scope>
    <source>
        <strain evidence="11 12">DSM 15597</strain>
    </source>
</reference>
<keyword evidence="3 9" id="KW-0813">Transport</keyword>
<sequence length="266" mass="28303">MSVIPYLKPTVRARLGRGSSYAIGLIILLAVAVFADWNTIGKEFFNLDVAVKMWPTIVTIALKNTLIYTIASFVLGSALAVLLAVLKVTGGPLGWFAAAFIEFFRGIPALLTIFTFAFVVPIAFGFQIPGGGPGAGIMALTIVTGAYAAEIVRAGIEAVPPGQSEAARSLGMSSGKTMFWIVLPQALRIVIPPMTNELVMLLKDTSLLFIGGFAVKEKELTSFGQDALSLTGNPTPLVMVALAYLVVTLPLTYLVGLLEKKLDPKR</sequence>
<keyword evidence="12" id="KW-1185">Reference proteome</keyword>
<feature type="transmembrane region" description="Helical" evidence="9">
    <location>
        <begin position="237"/>
        <end position="258"/>
    </location>
</feature>
<dbReference type="RefSeq" id="WP_211283280.1">
    <property type="nucleotide sequence ID" value="NZ_PDJC01000001.1"/>
</dbReference>
<evidence type="ECO:0000256" key="4">
    <source>
        <dbReference type="ARBA" id="ARBA00022475"/>
    </source>
</evidence>
<protein>
    <submittedName>
        <fullName evidence="11">Polar amino acid transport system permease protein</fullName>
    </submittedName>
</protein>
<comment type="subcellular location">
    <subcellularLocation>
        <location evidence="1 9">Cell membrane</location>
        <topology evidence="1 9">Multi-pass membrane protein</topology>
    </subcellularLocation>
</comment>
<comment type="similarity">
    <text evidence="2">Belongs to the binding-protein-dependent transport system permease family. HisMQ subfamily.</text>
</comment>
<dbReference type="Gene3D" id="1.10.3720.10">
    <property type="entry name" value="MetI-like"/>
    <property type="match status" value="1"/>
</dbReference>
<keyword evidence="7 9" id="KW-1133">Transmembrane helix</keyword>
<accession>A0A2A9CQL3</accession>
<dbReference type="SUPFAM" id="SSF161098">
    <property type="entry name" value="MetI-like"/>
    <property type="match status" value="1"/>
</dbReference>
<comment type="caution">
    <text evidence="11">The sequence shown here is derived from an EMBL/GenBank/DDBJ whole genome shotgun (WGS) entry which is preliminary data.</text>
</comment>
<evidence type="ECO:0000256" key="3">
    <source>
        <dbReference type="ARBA" id="ARBA00022448"/>
    </source>
</evidence>
<feature type="transmembrane region" description="Helical" evidence="9">
    <location>
        <begin position="60"/>
        <end position="86"/>
    </location>
</feature>
<name>A0A2A9CQL3_9ACTN</name>
<dbReference type="GO" id="GO:0043190">
    <property type="term" value="C:ATP-binding cassette (ABC) transporter complex"/>
    <property type="evidence" value="ECO:0007669"/>
    <property type="project" value="InterPro"/>
</dbReference>
<dbReference type="GO" id="GO:0006865">
    <property type="term" value="P:amino acid transport"/>
    <property type="evidence" value="ECO:0007669"/>
    <property type="project" value="UniProtKB-KW"/>
</dbReference>